<feature type="signal peptide" evidence="1">
    <location>
        <begin position="1"/>
        <end position="21"/>
    </location>
</feature>
<dbReference type="InterPro" id="IPR032577">
    <property type="entry name" value="DUF4920"/>
</dbReference>
<sequence length="156" mass="17597">MKTFNILIVIFLMIIAQFSQAQDDISTGQFGSSFDKVKSSEENWKVYEGLKVADTTLIQLSGKITEVCQAKGCWMKVDLSNGQEVFVKFKDYGFFVPLDSSDKTVVMNGKAFIEEMSVEEQKHYAEDEGVAKEEIAKITQVKKTLRYEADGVLINQ</sequence>
<organism evidence="2 3">
    <name type="scientific">Croceitalea vernalis</name>
    <dbReference type="NCBI Taxonomy" id="3075599"/>
    <lineage>
        <taxon>Bacteria</taxon>
        <taxon>Pseudomonadati</taxon>
        <taxon>Bacteroidota</taxon>
        <taxon>Flavobacteriia</taxon>
        <taxon>Flavobacteriales</taxon>
        <taxon>Flavobacteriaceae</taxon>
        <taxon>Croceitalea</taxon>
    </lineage>
</organism>
<proteinExistence type="predicted"/>
<gene>
    <name evidence="2" type="ORF">RM520_11190</name>
</gene>
<keyword evidence="3" id="KW-1185">Reference proteome</keyword>
<dbReference type="Pfam" id="PF16267">
    <property type="entry name" value="DUF4920"/>
    <property type="match status" value="1"/>
</dbReference>
<feature type="chain" id="PRO_5045725101" evidence="1">
    <location>
        <begin position="22"/>
        <end position="156"/>
    </location>
</feature>
<reference evidence="2 3" key="1">
    <citation type="submission" date="2023-09" db="EMBL/GenBank/DDBJ databases">
        <authorList>
            <person name="Rey-Velasco X."/>
        </authorList>
    </citation>
    <scope>NUCLEOTIDE SEQUENCE [LARGE SCALE GENOMIC DNA]</scope>
    <source>
        <strain evidence="2 3">P007</strain>
    </source>
</reference>
<comment type="caution">
    <text evidence="2">The sequence shown here is derived from an EMBL/GenBank/DDBJ whole genome shotgun (WGS) entry which is preliminary data.</text>
</comment>
<protein>
    <submittedName>
        <fullName evidence="2">DUF4920 domain-containing protein</fullName>
    </submittedName>
</protein>
<name>A0ABU3BJ53_9FLAO</name>
<dbReference type="RefSeq" id="WP_311388066.1">
    <property type="nucleotide sequence ID" value="NZ_JAVRHU010000003.1"/>
</dbReference>
<evidence type="ECO:0000313" key="3">
    <source>
        <dbReference type="Proteomes" id="UP001250662"/>
    </source>
</evidence>
<dbReference type="Proteomes" id="UP001250662">
    <property type="component" value="Unassembled WGS sequence"/>
</dbReference>
<evidence type="ECO:0000256" key="1">
    <source>
        <dbReference type="SAM" id="SignalP"/>
    </source>
</evidence>
<dbReference type="EMBL" id="JAVRHU010000003">
    <property type="protein sequence ID" value="MDT0622193.1"/>
    <property type="molecule type" value="Genomic_DNA"/>
</dbReference>
<keyword evidence="1" id="KW-0732">Signal</keyword>
<evidence type="ECO:0000313" key="2">
    <source>
        <dbReference type="EMBL" id="MDT0622193.1"/>
    </source>
</evidence>
<accession>A0ABU3BJ53</accession>